<keyword evidence="1" id="KW-1133">Transmembrane helix</keyword>
<name>A0A1B9C0H7_9PROT</name>
<dbReference type="RefSeq" id="WP_065412867.1">
    <property type="nucleotide sequence ID" value="NZ_MASQ01000067.1"/>
</dbReference>
<accession>A0A1B9C0H7</accession>
<proteinExistence type="predicted"/>
<sequence length="86" mass="9494">MSNGNGFEELQEMAGDAAHKKQHRAFWLLLFSYPLFMLLFLMVICTIMLVAVAWEGWGFTGGIAAALAMLSLGVFGDEIHFLIKGV</sequence>
<evidence type="ECO:0000256" key="1">
    <source>
        <dbReference type="SAM" id="Phobius"/>
    </source>
</evidence>
<evidence type="ECO:0000313" key="3">
    <source>
        <dbReference type="Proteomes" id="UP000093129"/>
    </source>
</evidence>
<protein>
    <submittedName>
        <fullName evidence="2">Uncharacterized protein</fullName>
    </submittedName>
</protein>
<dbReference type="AlphaFoldDB" id="A0A1B9C0H7"/>
<dbReference type="EMBL" id="MASQ01000067">
    <property type="protein sequence ID" value="OCB03400.1"/>
    <property type="molecule type" value="Genomic_DNA"/>
</dbReference>
<organism evidence="2 3">
    <name type="scientific">Acidithiobacillus ferrivorans</name>
    <dbReference type="NCBI Taxonomy" id="160808"/>
    <lineage>
        <taxon>Bacteria</taxon>
        <taxon>Pseudomonadati</taxon>
        <taxon>Pseudomonadota</taxon>
        <taxon>Acidithiobacillia</taxon>
        <taxon>Acidithiobacillales</taxon>
        <taxon>Acidithiobacillaceae</taxon>
        <taxon>Acidithiobacillus</taxon>
    </lineage>
</organism>
<evidence type="ECO:0000313" key="2">
    <source>
        <dbReference type="EMBL" id="OCB03400.1"/>
    </source>
</evidence>
<keyword evidence="1" id="KW-0472">Membrane</keyword>
<dbReference type="Proteomes" id="UP000093129">
    <property type="component" value="Unassembled WGS sequence"/>
</dbReference>
<gene>
    <name evidence="2" type="ORF">BBC27_08005</name>
</gene>
<comment type="caution">
    <text evidence="2">The sequence shown here is derived from an EMBL/GenBank/DDBJ whole genome shotgun (WGS) entry which is preliminary data.</text>
</comment>
<keyword evidence="1" id="KW-0812">Transmembrane</keyword>
<feature type="transmembrane region" description="Helical" evidence="1">
    <location>
        <begin position="57"/>
        <end position="75"/>
    </location>
</feature>
<feature type="transmembrane region" description="Helical" evidence="1">
    <location>
        <begin position="26"/>
        <end position="51"/>
    </location>
</feature>
<reference evidence="2 3" key="1">
    <citation type="submission" date="2016-07" db="EMBL/GenBank/DDBJ databases">
        <title>Draft genome of a psychrotolerant acidophile Acidithiobacillus ferrivorans strain YL15.</title>
        <authorList>
            <person name="Peng T."/>
            <person name="Ma L."/>
            <person name="Nan M."/>
            <person name="An N."/>
            <person name="Wang M."/>
            <person name="Qiu G."/>
            <person name="Zeng W."/>
        </authorList>
    </citation>
    <scope>NUCLEOTIDE SEQUENCE [LARGE SCALE GENOMIC DNA]</scope>
    <source>
        <strain evidence="2 3">YL15</strain>
    </source>
</reference>